<dbReference type="RefSeq" id="WP_204727890.1">
    <property type="nucleotide sequence ID" value="NZ_JAFBDK010000001.1"/>
</dbReference>
<name>A0ABW5ZHA7_9BACL</name>
<comment type="caution">
    <text evidence="1">The sequence shown here is derived from an EMBL/GenBank/DDBJ whole genome shotgun (WGS) entry which is preliminary data.</text>
</comment>
<evidence type="ECO:0000313" key="1">
    <source>
        <dbReference type="EMBL" id="MFD2911348.1"/>
    </source>
</evidence>
<sequence>MAKKTWINISGTWTEVKNVWQNVGGVWKEKVLPKGNISGVWKEFMQYLVQIYKEGIEYIPMVQARLGGTGSFVEKRASDIRIRSGGQFNNENTSVATDIPIDLTNLSTLYVDWAASGPGDFSVAISPVKNSYFQSYTARIRNGSNFSRRVQSLDISSLSGEYYIIVHCVSGNLNFADVYLYELRIE</sequence>
<reference evidence="2" key="1">
    <citation type="journal article" date="2019" name="Int. J. Syst. Evol. Microbiol.">
        <title>The Global Catalogue of Microorganisms (GCM) 10K type strain sequencing project: providing services to taxonomists for standard genome sequencing and annotation.</title>
        <authorList>
            <consortium name="The Broad Institute Genomics Platform"/>
            <consortium name="The Broad Institute Genome Sequencing Center for Infectious Disease"/>
            <person name="Wu L."/>
            <person name="Ma J."/>
        </authorList>
    </citation>
    <scope>NUCLEOTIDE SEQUENCE [LARGE SCALE GENOMIC DNA]</scope>
    <source>
        <strain evidence="2">KCTC 13528</strain>
    </source>
</reference>
<accession>A0ABW5ZHA7</accession>
<dbReference type="EMBL" id="JBHUPG010000008">
    <property type="protein sequence ID" value="MFD2911348.1"/>
    <property type="molecule type" value="Genomic_DNA"/>
</dbReference>
<gene>
    <name evidence="1" type="ORF">ACFS5P_05630</name>
</gene>
<keyword evidence="2" id="KW-1185">Reference proteome</keyword>
<proteinExistence type="predicted"/>
<protein>
    <submittedName>
        <fullName evidence="1">Uncharacterized protein</fullName>
    </submittedName>
</protein>
<dbReference type="Proteomes" id="UP001597561">
    <property type="component" value="Unassembled WGS sequence"/>
</dbReference>
<evidence type="ECO:0000313" key="2">
    <source>
        <dbReference type="Proteomes" id="UP001597561"/>
    </source>
</evidence>
<organism evidence="1 2">
    <name type="scientific">Jeotgalibacillus terrae</name>
    <dbReference type="NCBI Taxonomy" id="587735"/>
    <lineage>
        <taxon>Bacteria</taxon>
        <taxon>Bacillati</taxon>
        <taxon>Bacillota</taxon>
        <taxon>Bacilli</taxon>
        <taxon>Bacillales</taxon>
        <taxon>Caryophanaceae</taxon>
        <taxon>Jeotgalibacillus</taxon>
    </lineage>
</organism>